<proteinExistence type="predicted"/>
<dbReference type="PANTHER" id="PTHR45947:SF3">
    <property type="entry name" value="SULFOQUINOVOSYL TRANSFERASE SQD2"/>
    <property type="match status" value="1"/>
</dbReference>
<evidence type="ECO:0000313" key="4">
    <source>
        <dbReference type="EMBL" id="SET37783.1"/>
    </source>
</evidence>
<dbReference type="InterPro" id="IPR028098">
    <property type="entry name" value="Glyco_trans_4-like_N"/>
</dbReference>
<evidence type="ECO:0000313" key="5">
    <source>
        <dbReference type="Proteomes" id="UP000199800"/>
    </source>
</evidence>
<keyword evidence="1" id="KW-0175">Coiled coil</keyword>
<dbReference type="SUPFAM" id="SSF53756">
    <property type="entry name" value="UDP-Glycosyltransferase/glycogen phosphorylase"/>
    <property type="match status" value="1"/>
</dbReference>
<gene>
    <name evidence="4" type="ORF">SAMN04487772_11763</name>
</gene>
<dbReference type="GO" id="GO:0016757">
    <property type="term" value="F:glycosyltransferase activity"/>
    <property type="evidence" value="ECO:0007669"/>
    <property type="project" value="TreeGrafter"/>
</dbReference>
<organism evidence="4 5">
    <name type="scientific">[Clostridium] polysaccharolyticum</name>
    <dbReference type="NCBI Taxonomy" id="29364"/>
    <lineage>
        <taxon>Bacteria</taxon>
        <taxon>Bacillati</taxon>
        <taxon>Bacillota</taxon>
        <taxon>Clostridia</taxon>
        <taxon>Lachnospirales</taxon>
        <taxon>Lachnospiraceae</taxon>
    </lineage>
</organism>
<dbReference type="Pfam" id="PF13439">
    <property type="entry name" value="Glyco_transf_4"/>
    <property type="match status" value="1"/>
</dbReference>
<sequence length="443" mass="51171">MKILLFQTLDYLYSIGGAHRANRMLLEQLAESGQECEAIVPSYECEKNYHAFLEKKGISNHMLQETEREYLFCVQKVDVHVTKGKFNLYTVFFYEVERFQPDIILVSEDHSGLLLEAAMETFCRVVYISHTKDTLPFGDFFDNQRMTQLLEKVNGIITVSKYVKNYISKWTNLEAKVLYFPSYGEEPFPLLGYYGNSYITIINPSGVKGIDIFLQVAKKLPELSFAAVPTWSTSKEELEELKKVPNIDILEADDNVNVIYEKTRILLVPSLWGESFGQVVVEAMLRGIPVIASQIGGLTEAIQGCDYTIPVEPIRDYKKDINNISFPEPIVPKQDVRLWIQAIRELEDSERYQELSKLSREKALEFVRVNGITKFIDYFQTIIAQQMIEDATENLREKVNEKQDEIEGLSNMPPERMDELLKNLKRNERRERRNGRGPKEGND</sequence>
<keyword evidence="5" id="KW-1185">Reference proteome</keyword>
<dbReference type="EMBL" id="FOHN01000017">
    <property type="protein sequence ID" value="SET37783.1"/>
    <property type="molecule type" value="Genomic_DNA"/>
</dbReference>
<protein>
    <submittedName>
        <fullName evidence="4">Glycosyltransferase involved in cell wall bisynthesis</fullName>
    </submittedName>
</protein>
<evidence type="ECO:0000259" key="3">
    <source>
        <dbReference type="Pfam" id="PF13439"/>
    </source>
</evidence>
<dbReference type="AlphaFoldDB" id="A0A1I0DYW4"/>
<accession>A0A1I0DYW4</accession>
<reference evidence="4 5" key="1">
    <citation type="submission" date="2016-10" db="EMBL/GenBank/DDBJ databases">
        <authorList>
            <person name="de Groot N.N."/>
        </authorList>
    </citation>
    <scope>NUCLEOTIDE SEQUENCE [LARGE SCALE GENOMIC DNA]</scope>
    <source>
        <strain evidence="4 5">DSM 1801</strain>
    </source>
</reference>
<dbReference type="Gene3D" id="3.40.50.2000">
    <property type="entry name" value="Glycogen Phosphorylase B"/>
    <property type="match status" value="2"/>
</dbReference>
<keyword evidence="4" id="KW-0808">Transferase</keyword>
<dbReference type="InterPro" id="IPR050194">
    <property type="entry name" value="Glycosyltransferase_grp1"/>
</dbReference>
<dbReference type="Proteomes" id="UP000199800">
    <property type="component" value="Unassembled WGS sequence"/>
</dbReference>
<evidence type="ECO:0000256" key="2">
    <source>
        <dbReference type="SAM" id="MobiDB-lite"/>
    </source>
</evidence>
<feature type="coiled-coil region" evidence="1">
    <location>
        <begin position="385"/>
        <end position="412"/>
    </location>
</feature>
<feature type="region of interest" description="Disordered" evidence="2">
    <location>
        <begin position="423"/>
        <end position="443"/>
    </location>
</feature>
<dbReference type="RefSeq" id="WP_092478326.1">
    <property type="nucleotide sequence ID" value="NZ_FOHN01000017.1"/>
</dbReference>
<dbReference type="PANTHER" id="PTHR45947">
    <property type="entry name" value="SULFOQUINOVOSYL TRANSFERASE SQD2"/>
    <property type="match status" value="1"/>
</dbReference>
<feature type="domain" description="Glycosyltransferase subfamily 4-like N-terminal" evidence="3">
    <location>
        <begin position="15"/>
        <end position="174"/>
    </location>
</feature>
<dbReference type="Pfam" id="PF13692">
    <property type="entry name" value="Glyco_trans_1_4"/>
    <property type="match status" value="1"/>
</dbReference>
<name>A0A1I0DYW4_9FIRM</name>
<dbReference type="OrthoDB" id="3199616at2"/>
<evidence type="ECO:0000256" key="1">
    <source>
        <dbReference type="SAM" id="Coils"/>
    </source>
</evidence>
<dbReference type="STRING" id="29364.SAMN04487772_11763"/>